<dbReference type="eggNOG" id="KOG1529">
    <property type="taxonomic scope" value="Eukaryota"/>
</dbReference>
<name>H3A7F4_LATCH</name>
<sequence length="301" mass="33358">RKSSMAQRGLLSAKWLSEKLRAGGLATGLRVLDASWYLPKQKRDARAEFKERHIPEAAFFDLDQCSDRTSPYDHMLPSADAFAQYVGKLGIDSRTHVVVYDGSDWGSFSAPRVWWMFRAFGHRDVSVLDGGLRNWIREGNPVSGEAPSLSPGPGEFRASLNSAWVKKYEQVLENVETKEFQVVDARSEGRFRGTEPEPREGTEPGHIPGSVNMPFYTFLTESGMEKNPEELRAMFQEKSVDLGKPVLVTCGSGVTACHIALAAFLCGKEDVMVFDGAWVEWFTRASPKSMLTEGGGEGKAL</sequence>
<accession>H3A7F4</accession>
<evidence type="ECO:0000256" key="4">
    <source>
        <dbReference type="ARBA" id="ARBA00023128"/>
    </source>
</evidence>
<dbReference type="Proteomes" id="UP000008672">
    <property type="component" value="Unassembled WGS sequence"/>
</dbReference>
<comment type="subcellular location">
    <subcellularLocation>
        <location evidence="1">Mitochondrion</location>
    </subcellularLocation>
</comment>
<dbReference type="FunFam" id="3.40.250.10:FF:000008">
    <property type="entry name" value="Sulfurtransferase"/>
    <property type="match status" value="1"/>
</dbReference>
<dbReference type="GeneTree" id="ENSGT00510000046773"/>
<dbReference type="EMBL" id="AFYH01176751">
    <property type="status" value="NOT_ANNOTATED_CDS"/>
    <property type="molecule type" value="Genomic_DNA"/>
</dbReference>
<dbReference type="Gene3D" id="3.40.250.10">
    <property type="entry name" value="Rhodanese-like domain"/>
    <property type="match status" value="2"/>
</dbReference>
<reference evidence="7" key="3">
    <citation type="submission" date="2025-09" db="UniProtKB">
        <authorList>
            <consortium name="Ensembl"/>
        </authorList>
    </citation>
    <scope>IDENTIFICATION</scope>
</reference>
<dbReference type="CDD" id="cd01448">
    <property type="entry name" value="TST_Repeat_1"/>
    <property type="match status" value="1"/>
</dbReference>
<dbReference type="InterPro" id="IPR045078">
    <property type="entry name" value="TST/MPST-like"/>
</dbReference>
<gene>
    <name evidence="7" type="primary">TST</name>
</gene>
<reference evidence="7" key="2">
    <citation type="submission" date="2025-08" db="UniProtKB">
        <authorList>
            <consortium name="Ensembl"/>
        </authorList>
    </citation>
    <scope>IDENTIFICATION</scope>
</reference>
<evidence type="ECO:0000256" key="1">
    <source>
        <dbReference type="ARBA" id="ARBA00004173"/>
    </source>
</evidence>
<evidence type="ECO:0000256" key="3">
    <source>
        <dbReference type="ARBA" id="ARBA00022737"/>
    </source>
</evidence>
<evidence type="ECO:0000256" key="5">
    <source>
        <dbReference type="RuleBase" id="RU000507"/>
    </source>
</evidence>
<dbReference type="InterPro" id="IPR036873">
    <property type="entry name" value="Rhodanese-like_dom_sf"/>
</dbReference>
<dbReference type="Pfam" id="PF00581">
    <property type="entry name" value="Rhodanese"/>
    <property type="match status" value="2"/>
</dbReference>
<evidence type="ECO:0000259" key="6">
    <source>
        <dbReference type="PROSITE" id="PS50206"/>
    </source>
</evidence>
<dbReference type="PROSITE" id="PS50206">
    <property type="entry name" value="RHODANESE_3"/>
    <property type="match status" value="2"/>
</dbReference>
<dbReference type="InterPro" id="IPR001763">
    <property type="entry name" value="Rhodanese-like_dom"/>
</dbReference>
<dbReference type="AlphaFoldDB" id="H3A7F4"/>
<dbReference type="OMA" id="NNNWFAS"/>
<evidence type="ECO:0000313" key="8">
    <source>
        <dbReference type="Proteomes" id="UP000008672"/>
    </source>
</evidence>
<dbReference type="STRING" id="7897.ENSLACP00000005575"/>
<dbReference type="InParanoid" id="H3A7F4"/>
<dbReference type="Ensembl" id="ENSLACT00000005624.1">
    <property type="protein sequence ID" value="ENSLACP00000005575.1"/>
    <property type="gene ID" value="ENSLACG00000004955.2"/>
</dbReference>
<dbReference type="CDD" id="cd01449">
    <property type="entry name" value="TST_Repeat_2"/>
    <property type="match status" value="1"/>
</dbReference>
<keyword evidence="3" id="KW-0677">Repeat</keyword>
<protein>
    <recommendedName>
        <fullName evidence="5">Sulfurtransferase</fullName>
    </recommendedName>
</protein>
<evidence type="ECO:0000256" key="2">
    <source>
        <dbReference type="ARBA" id="ARBA00022679"/>
    </source>
</evidence>
<evidence type="ECO:0000313" key="7">
    <source>
        <dbReference type="Ensembl" id="ENSLACP00000005575.1"/>
    </source>
</evidence>
<feature type="domain" description="Rhodanese" evidence="6">
    <location>
        <begin position="176"/>
        <end position="290"/>
    </location>
</feature>
<dbReference type="Bgee" id="ENSLACG00000004955">
    <property type="expression patterns" value="Expressed in mesonephros and 6 other cell types or tissues"/>
</dbReference>
<dbReference type="GO" id="GO:0005739">
    <property type="term" value="C:mitochondrion"/>
    <property type="evidence" value="ECO:0007669"/>
    <property type="project" value="UniProtKB-SubCell"/>
</dbReference>
<reference evidence="8" key="1">
    <citation type="submission" date="2011-08" db="EMBL/GenBank/DDBJ databases">
        <title>The draft genome of Latimeria chalumnae.</title>
        <authorList>
            <person name="Di Palma F."/>
            <person name="Alfoldi J."/>
            <person name="Johnson J."/>
            <person name="Berlin A."/>
            <person name="Gnerre S."/>
            <person name="Jaffe D."/>
            <person name="MacCallum I."/>
            <person name="Young S."/>
            <person name="Walker B.J."/>
            <person name="Lander E."/>
            <person name="Lindblad-Toh K."/>
        </authorList>
    </citation>
    <scope>NUCLEOTIDE SEQUENCE [LARGE SCALE GENOMIC DNA]</scope>
    <source>
        <strain evidence="8">Wild caught</strain>
    </source>
</reference>
<keyword evidence="2 5" id="KW-0808">Transferase</keyword>
<dbReference type="GO" id="GO:0004792">
    <property type="term" value="F:thiosulfate-cyanide sulfurtransferase activity"/>
    <property type="evidence" value="ECO:0007669"/>
    <property type="project" value="InterPro"/>
</dbReference>
<feature type="domain" description="Rhodanese" evidence="6">
    <location>
        <begin position="25"/>
        <end position="144"/>
    </location>
</feature>
<dbReference type="FunCoup" id="H3A7F4">
    <property type="interactions" value="570"/>
</dbReference>
<proteinExistence type="predicted"/>
<keyword evidence="4" id="KW-0496">Mitochondrion</keyword>
<dbReference type="PANTHER" id="PTHR11364">
    <property type="entry name" value="THIOSULFATE SULFERTANSFERASE"/>
    <property type="match status" value="1"/>
</dbReference>
<dbReference type="SUPFAM" id="SSF52821">
    <property type="entry name" value="Rhodanese/Cell cycle control phosphatase"/>
    <property type="match status" value="2"/>
</dbReference>
<dbReference type="FunFam" id="3.40.250.10:FF:000001">
    <property type="entry name" value="Sulfurtransferase"/>
    <property type="match status" value="1"/>
</dbReference>
<keyword evidence="8" id="KW-1185">Reference proteome</keyword>
<dbReference type="EMBL" id="AFYH01176750">
    <property type="status" value="NOT_ANNOTATED_CDS"/>
    <property type="molecule type" value="Genomic_DNA"/>
</dbReference>
<dbReference type="SMART" id="SM00450">
    <property type="entry name" value="RHOD"/>
    <property type="match status" value="2"/>
</dbReference>
<dbReference type="InterPro" id="IPR001307">
    <property type="entry name" value="Thiosulphate_STrfase_CS"/>
</dbReference>
<dbReference type="PROSITE" id="PS00683">
    <property type="entry name" value="RHODANESE_2"/>
    <property type="match status" value="1"/>
</dbReference>
<dbReference type="PANTHER" id="PTHR11364:SF27">
    <property type="entry name" value="SULFURTRANSFERASE"/>
    <property type="match status" value="1"/>
</dbReference>
<organism evidence="7 8">
    <name type="scientific">Latimeria chalumnae</name>
    <name type="common">Coelacanth</name>
    <dbReference type="NCBI Taxonomy" id="7897"/>
    <lineage>
        <taxon>Eukaryota</taxon>
        <taxon>Metazoa</taxon>
        <taxon>Chordata</taxon>
        <taxon>Craniata</taxon>
        <taxon>Vertebrata</taxon>
        <taxon>Euteleostomi</taxon>
        <taxon>Coelacanthiformes</taxon>
        <taxon>Coelacanthidae</taxon>
        <taxon>Latimeria</taxon>
    </lineage>
</organism>